<evidence type="ECO:0000256" key="4">
    <source>
        <dbReference type="ARBA" id="ARBA00022824"/>
    </source>
</evidence>
<gene>
    <name evidence="13" type="ORF">AURANDRAFT_61569</name>
</gene>
<feature type="compositionally biased region" description="Polar residues" evidence="9">
    <location>
        <begin position="778"/>
        <end position="812"/>
    </location>
</feature>
<dbReference type="PANTHER" id="PTHR14463:SF5">
    <property type="entry name" value="LIPASE MATURATION FACTOR 2"/>
    <property type="match status" value="1"/>
</dbReference>
<evidence type="ECO:0000256" key="5">
    <source>
        <dbReference type="ARBA" id="ARBA00022989"/>
    </source>
</evidence>
<evidence type="ECO:0000256" key="2">
    <source>
        <dbReference type="ARBA" id="ARBA00005512"/>
    </source>
</evidence>
<feature type="transmembrane region" description="Helical" evidence="10">
    <location>
        <begin position="109"/>
        <end position="129"/>
    </location>
</feature>
<feature type="domain" description="Lipase maturation factor 1/2 N-terminal" evidence="11">
    <location>
        <begin position="130"/>
        <end position="281"/>
    </location>
</feature>
<keyword evidence="7" id="KW-0325">Glycoprotein</keyword>
<evidence type="ECO:0000256" key="7">
    <source>
        <dbReference type="ARBA" id="ARBA00023180"/>
    </source>
</evidence>
<feature type="transmembrane region" description="Helical" evidence="10">
    <location>
        <begin position="221"/>
        <end position="242"/>
    </location>
</feature>
<evidence type="ECO:0000256" key="8">
    <source>
        <dbReference type="ARBA" id="ARBA00040643"/>
    </source>
</evidence>
<dbReference type="GO" id="GO:0051604">
    <property type="term" value="P:protein maturation"/>
    <property type="evidence" value="ECO:0007669"/>
    <property type="project" value="InterPro"/>
</dbReference>
<dbReference type="EMBL" id="GL833122">
    <property type="protein sequence ID" value="EGB11232.1"/>
    <property type="molecule type" value="Genomic_DNA"/>
</dbReference>
<feature type="compositionally biased region" description="Low complexity" evidence="9">
    <location>
        <begin position="755"/>
        <end position="777"/>
    </location>
</feature>
<evidence type="ECO:0000259" key="12">
    <source>
        <dbReference type="Pfam" id="PF25179"/>
    </source>
</evidence>
<dbReference type="OrthoDB" id="434126at2759"/>
<name>F0Y0J4_AURAN</name>
<evidence type="ECO:0000256" key="6">
    <source>
        <dbReference type="ARBA" id="ARBA00023136"/>
    </source>
</evidence>
<keyword evidence="14" id="KW-1185">Reference proteome</keyword>
<dbReference type="Proteomes" id="UP000002729">
    <property type="component" value="Unassembled WGS sequence"/>
</dbReference>
<accession>F0Y0J4</accession>
<evidence type="ECO:0000259" key="11">
    <source>
        <dbReference type="Pfam" id="PF06762"/>
    </source>
</evidence>
<dbReference type="RefSeq" id="XP_009033623.1">
    <property type="nucleotide sequence ID" value="XM_009035375.1"/>
</dbReference>
<evidence type="ECO:0000313" key="13">
    <source>
        <dbReference type="EMBL" id="EGB11232.1"/>
    </source>
</evidence>
<keyword evidence="3 10" id="KW-0812">Transmembrane</keyword>
<feature type="transmembrane region" description="Helical" evidence="10">
    <location>
        <begin position="12"/>
        <end position="32"/>
    </location>
</feature>
<evidence type="ECO:0000256" key="3">
    <source>
        <dbReference type="ARBA" id="ARBA00022692"/>
    </source>
</evidence>
<sequence length="1504" mass="161662">MGRLLGGYETSRSLYLSGIGAIYAVAFGSYWLQYPGLLGARGLLPAAPFWRQVKPNYEGATRAASFLRLPCLLWFAGDGDAAVDARLEAIAAAGVAAGAAAAAGLHHGALFAALFLGYLTLFVASQTWLGFQWDIFLLETGFWTVLYAPWCSLSARGEEAAGHPMAVPLRALWVKFMVMSGVVKVTANCPTWKRLTALEFHFASTCLPTAEAWYFHSLPPLLLRLGTAVMFLTELVAPWLLLAPATAARRAGCLAQIPLQALIMYSGNYNWFNLHTVVLLLPAWACDFSEASAWETFWRRRRWPVRFGVCAALAYAFRRLFPFSTNGSVAAALAAPAGFVIENRATVRFTKAMLDTALTETTLLYVYALLALPAAAYAARAPGRRLRYGAGVAWRLALAAAAAVALGVLLLPCESIAGRPVLPLLPGPLREPTRRAAAAAEPFRAASSYGLFRRMTGVGDAPGGAGFGGAPPSAVAVPAVVLEASRDGRDWREIPPRYAPFGVSRPPRRTAPHQPRLDWQLWFAALGHYQHNPWLLHLMYKIVTALPTDDDALALLDVDAYPFSGTPPTNVRASLYHYDFTRAPSAWARGIPGAVELAPGCNPFRHENRSDCDAYWTRRRVSEYVPAVDAAVLRDQVVAKRGWPTGPPTPAPSRAAALRRFVGWHAKTSSGGPLFVDGPAVLLALVGAGPLLLGALPRLDLRSRSVSIFFSAKFCVATSASTGCNSTNFSGAFAPASAAARKSASMGRRRPSRPRSPTQQTTPSASATASSQPTQRSLTLSSSSPPVQSRNATATPLSAHLSSRFSPTQPKSSDTRLGVTASRADRLERKDASRTRPAAACGSRGRTMVAFGAHTDEPFVQDELERIVASAKTFQCPPHDVVLFVDATKTYTTLRHPDPDGVTVRVPLQKLLKNGTTAFRVFVSHQLLMAALPTYVLEDKVYDYAWVVEEDAKMVGGAWADLFKQFNASSADLVAYARQTNRGRAALLPTARLSTRLLRGVAKELDRIAAGAKGSRKKTIHGAFTYQMCAGAKWCSYAAIPDEWFGPYRAKCAWSGARFDDLAPRWRNPTGHGKVFHPVKLRAPTSGRDFRHFRCKELFAKEARAHASACFVARCWITTPAASASGEPTVAQGTASPQLSWRTMPVLPAIFWNVQTLLIVFAFVMNTGCWFAMRLALRSFLSVDASSPSDDSGAMVMRAVVFAACAAVARAGAGGLRSAQADAQDADTAKLARLLTEDIYSYDYGDETAYPSMLPTPTPTELVEPTALPTSAPTTVAPSAAPSSAPTSVPTLSPKIEVTTEIATTIDLGDDVTVDTLLDDPDMAEAIIGDVQATLADATGISTDFMTTTFSAARRLESSKPRRLDDSSGVSFTTEITEIIDLDDDTDVATVSEDAFAAVQDAVVAAIEDGSFSTNLAAAIATTSSTYTELDDVVIDDDVLLAEAEKASYALVVSTPVPIPAPTASPVSEDCLWCCTRRNRELLFGTSTVDDYDCDACSCYREDS</sequence>
<organism evidence="14">
    <name type="scientific">Aureococcus anophagefferens</name>
    <name type="common">Harmful bloom alga</name>
    <dbReference type="NCBI Taxonomy" id="44056"/>
    <lineage>
        <taxon>Eukaryota</taxon>
        <taxon>Sar</taxon>
        <taxon>Stramenopiles</taxon>
        <taxon>Ochrophyta</taxon>
        <taxon>Pelagophyceae</taxon>
        <taxon>Pelagomonadales</taxon>
        <taxon>Pelagomonadaceae</taxon>
        <taxon>Aureococcus</taxon>
    </lineage>
</organism>
<reference evidence="13 14" key="1">
    <citation type="journal article" date="2011" name="Proc. Natl. Acad. Sci. U.S.A.">
        <title>Niche of harmful alga Aureococcus anophagefferens revealed through ecogenomics.</title>
        <authorList>
            <person name="Gobler C.J."/>
            <person name="Berry D.L."/>
            <person name="Dyhrman S.T."/>
            <person name="Wilhelm S.W."/>
            <person name="Salamov A."/>
            <person name="Lobanov A.V."/>
            <person name="Zhang Y."/>
            <person name="Collier J.L."/>
            <person name="Wurch L.L."/>
            <person name="Kustka A.B."/>
            <person name="Dill B.D."/>
            <person name="Shah M."/>
            <person name="VerBerkmoes N.C."/>
            <person name="Kuo A."/>
            <person name="Terry A."/>
            <person name="Pangilinan J."/>
            <person name="Lindquist E.A."/>
            <person name="Lucas S."/>
            <person name="Paulsen I.T."/>
            <person name="Hattenrath-Lehmann T.K."/>
            <person name="Talmage S.C."/>
            <person name="Walker E.A."/>
            <person name="Koch F."/>
            <person name="Burson A.M."/>
            <person name="Marcoval M.A."/>
            <person name="Tang Y.Z."/>
            <person name="Lecleir G.R."/>
            <person name="Coyne K.J."/>
            <person name="Berg G.M."/>
            <person name="Bertrand E.M."/>
            <person name="Saito M.A."/>
            <person name="Gladyshev V.N."/>
            <person name="Grigoriev I.V."/>
        </authorList>
    </citation>
    <scope>NUCLEOTIDE SEQUENCE [LARGE SCALE GENOMIC DNA]</scope>
    <source>
        <strain evidence="14">CCMP 1984</strain>
    </source>
</reference>
<feature type="transmembrane region" description="Helical" evidence="10">
    <location>
        <begin position="392"/>
        <end position="411"/>
    </location>
</feature>
<evidence type="ECO:0000256" key="1">
    <source>
        <dbReference type="ARBA" id="ARBA00004477"/>
    </source>
</evidence>
<dbReference type="InParanoid" id="F0Y0J4"/>
<dbReference type="Pfam" id="PF06762">
    <property type="entry name" value="LMF1"/>
    <property type="match status" value="1"/>
</dbReference>
<feature type="compositionally biased region" description="Basic and acidic residues" evidence="9">
    <location>
        <begin position="823"/>
        <end position="834"/>
    </location>
</feature>
<dbReference type="InterPro" id="IPR057434">
    <property type="entry name" value="LMF1/2_N"/>
</dbReference>
<dbReference type="GeneID" id="20223524"/>
<dbReference type="InterPro" id="IPR057433">
    <property type="entry name" value="LMF1/2_C"/>
</dbReference>
<proteinExistence type="inferred from homology"/>
<dbReference type="KEGG" id="aaf:AURANDRAFT_61569"/>
<comment type="subcellular location">
    <subcellularLocation>
        <location evidence="1">Endoplasmic reticulum membrane</location>
        <topology evidence="1">Multi-pass membrane protein</topology>
    </subcellularLocation>
</comment>
<keyword evidence="4" id="KW-0256">Endoplasmic reticulum</keyword>
<evidence type="ECO:0000256" key="10">
    <source>
        <dbReference type="SAM" id="Phobius"/>
    </source>
</evidence>
<evidence type="ECO:0000256" key="9">
    <source>
        <dbReference type="SAM" id="MobiDB-lite"/>
    </source>
</evidence>
<dbReference type="GO" id="GO:0005789">
    <property type="term" value="C:endoplasmic reticulum membrane"/>
    <property type="evidence" value="ECO:0007669"/>
    <property type="project" value="UniProtKB-SubCell"/>
</dbReference>
<keyword evidence="5 10" id="KW-1133">Transmembrane helix</keyword>
<dbReference type="eggNOG" id="ENOG502QTN6">
    <property type="taxonomic scope" value="Eukaryota"/>
</dbReference>
<feature type="domain" description="Lipase maturation factor 1/2 C-terminal" evidence="12">
    <location>
        <begin position="467"/>
        <end position="584"/>
    </location>
</feature>
<feature type="transmembrane region" description="Helical" evidence="10">
    <location>
        <begin position="362"/>
        <end position="380"/>
    </location>
</feature>
<dbReference type="Pfam" id="PF25179">
    <property type="entry name" value="LMF1_C"/>
    <property type="match status" value="1"/>
</dbReference>
<protein>
    <recommendedName>
        <fullName evidence="8">Lipase maturation factor 2</fullName>
    </recommendedName>
</protein>
<comment type="similarity">
    <text evidence="2">Belongs to the lipase maturation factor family.</text>
</comment>
<dbReference type="PANTHER" id="PTHR14463">
    <property type="entry name" value="LIPASE MATURATION FACTOR"/>
    <property type="match status" value="1"/>
</dbReference>
<keyword evidence="6 10" id="KW-0472">Membrane</keyword>
<feature type="region of interest" description="Disordered" evidence="9">
    <location>
        <begin position="740"/>
        <end position="837"/>
    </location>
</feature>
<feature type="region of interest" description="Disordered" evidence="9">
    <location>
        <begin position="1262"/>
        <end position="1291"/>
    </location>
</feature>
<dbReference type="InterPro" id="IPR009613">
    <property type="entry name" value="LMF"/>
</dbReference>
<evidence type="ECO:0000313" key="14">
    <source>
        <dbReference type="Proteomes" id="UP000002729"/>
    </source>
</evidence>